<accession>A0AA42CL21</accession>
<feature type="transmembrane region" description="Helical" evidence="1">
    <location>
        <begin position="12"/>
        <end position="30"/>
    </location>
</feature>
<dbReference type="Proteomes" id="UP001165667">
    <property type="component" value="Unassembled WGS sequence"/>
</dbReference>
<dbReference type="AlphaFoldDB" id="A0AA42CL21"/>
<dbReference type="EMBL" id="JAMOIM010000022">
    <property type="protein sequence ID" value="MCW6511164.1"/>
    <property type="molecule type" value="Genomic_DNA"/>
</dbReference>
<feature type="transmembrane region" description="Helical" evidence="1">
    <location>
        <begin position="66"/>
        <end position="87"/>
    </location>
</feature>
<organism evidence="2 3">
    <name type="scientific">Lichenifustis flavocetrariae</name>
    <dbReference type="NCBI Taxonomy" id="2949735"/>
    <lineage>
        <taxon>Bacteria</taxon>
        <taxon>Pseudomonadati</taxon>
        <taxon>Pseudomonadota</taxon>
        <taxon>Alphaproteobacteria</taxon>
        <taxon>Hyphomicrobiales</taxon>
        <taxon>Lichenihabitantaceae</taxon>
        <taxon>Lichenifustis</taxon>
    </lineage>
</organism>
<sequence length="92" mass="9712">MRLTFPERAERVLIAGMLVGIVLILQRYSLALFKTGLCILVLSTLLQIAVGNIPKTGSTGGSLVRIVILLGVVAAVFGLGVLLVPTLSRLGR</sequence>
<name>A0AA42CL21_9HYPH</name>
<keyword evidence="1" id="KW-0812">Transmembrane</keyword>
<keyword evidence="1" id="KW-0472">Membrane</keyword>
<keyword evidence="3" id="KW-1185">Reference proteome</keyword>
<proteinExistence type="predicted"/>
<protein>
    <submittedName>
        <fullName evidence="2">Uncharacterized protein</fullName>
    </submittedName>
</protein>
<keyword evidence="1" id="KW-1133">Transmembrane helix</keyword>
<gene>
    <name evidence="2" type="ORF">M8523_24470</name>
</gene>
<evidence type="ECO:0000256" key="1">
    <source>
        <dbReference type="SAM" id="Phobius"/>
    </source>
</evidence>
<comment type="caution">
    <text evidence="2">The sequence shown here is derived from an EMBL/GenBank/DDBJ whole genome shotgun (WGS) entry which is preliminary data.</text>
</comment>
<reference evidence="2" key="1">
    <citation type="submission" date="2022-05" db="EMBL/GenBank/DDBJ databases">
        <authorList>
            <person name="Pankratov T."/>
        </authorList>
    </citation>
    <scope>NUCLEOTIDE SEQUENCE</scope>
    <source>
        <strain evidence="2">BP6-180914</strain>
    </source>
</reference>
<evidence type="ECO:0000313" key="2">
    <source>
        <dbReference type="EMBL" id="MCW6511164.1"/>
    </source>
</evidence>
<evidence type="ECO:0000313" key="3">
    <source>
        <dbReference type="Proteomes" id="UP001165667"/>
    </source>
</evidence>
<dbReference type="RefSeq" id="WP_282587544.1">
    <property type="nucleotide sequence ID" value="NZ_JAMOIM010000022.1"/>
</dbReference>